<evidence type="ECO:0000256" key="2">
    <source>
        <dbReference type="ARBA" id="ARBA00022576"/>
    </source>
</evidence>
<dbReference type="PANTHER" id="PTHR42885">
    <property type="entry name" value="HISTIDINOL-PHOSPHATE AMINOTRANSFERASE-RELATED"/>
    <property type="match status" value="1"/>
</dbReference>
<keyword evidence="4" id="KW-0663">Pyridoxal phosphate</keyword>
<accession>A0A2Z6NH67</accession>
<dbReference type="EMBL" id="DF973387">
    <property type="protein sequence ID" value="GAU29057.1"/>
    <property type="molecule type" value="Genomic_DNA"/>
</dbReference>
<sequence length="108" mass="12227">MLDIGCLGLYPGLWFGAGSRAPFFGPLNTVCHLAFLLDWHALEVTTGDSFIRHHLKNMAPYQPILPFEVLSSRLGRKHEDIVKLDANENPYGRPPEVSFSFHLFSSYH</sequence>
<keyword evidence="6" id="KW-1185">Reference proteome</keyword>
<evidence type="ECO:0000256" key="1">
    <source>
        <dbReference type="ARBA" id="ARBA00001933"/>
    </source>
</evidence>
<keyword evidence="3" id="KW-0808">Transferase</keyword>
<dbReference type="OrthoDB" id="2015537at2759"/>
<dbReference type="GO" id="GO:0008483">
    <property type="term" value="F:transaminase activity"/>
    <property type="evidence" value="ECO:0007669"/>
    <property type="project" value="UniProtKB-KW"/>
</dbReference>
<organism evidence="5 6">
    <name type="scientific">Trifolium subterraneum</name>
    <name type="common">Subterranean clover</name>
    <dbReference type="NCBI Taxonomy" id="3900"/>
    <lineage>
        <taxon>Eukaryota</taxon>
        <taxon>Viridiplantae</taxon>
        <taxon>Streptophyta</taxon>
        <taxon>Embryophyta</taxon>
        <taxon>Tracheophyta</taxon>
        <taxon>Spermatophyta</taxon>
        <taxon>Magnoliopsida</taxon>
        <taxon>eudicotyledons</taxon>
        <taxon>Gunneridae</taxon>
        <taxon>Pentapetalae</taxon>
        <taxon>rosids</taxon>
        <taxon>fabids</taxon>
        <taxon>Fabales</taxon>
        <taxon>Fabaceae</taxon>
        <taxon>Papilionoideae</taxon>
        <taxon>50 kb inversion clade</taxon>
        <taxon>NPAAA clade</taxon>
        <taxon>Hologalegina</taxon>
        <taxon>IRL clade</taxon>
        <taxon>Trifolieae</taxon>
        <taxon>Trifolium</taxon>
    </lineage>
</organism>
<dbReference type="PANTHER" id="PTHR42885:SF2">
    <property type="entry name" value="HISTIDINOL-PHOSPHATE AMINOTRANSFERASE"/>
    <property type="match status" value="1"/>
</dbReference>
<comment type="cofactor">
    <cofactor evidence="1">
        <name>pyridoxal 5'-phosphate</name>
        <dbReference type="ChEBI" id="CHEBI:597326"/>
    </cofactor>
</comment>
<name>A0A2Z6NH67_TRISU</name>
<evidence type="ECO:0000256" key="3">
    <source>
        <dbReference type="ARBA" id="ARBA00022679"/>
    </source>
</evidence>
<proteinExistence type="predicted"/>
<keyword evidence="2" id="KW-0032">Aminotransferase</keyword>
<evidence type="ECO:0000256" key="4">
    <source>
        <dbReference type="ARBA" id="ARBA00022898"/>
    </source>
</evidence>
<gene>
    <name evidence="5" type="ORF">TSUD_278140</name>
</gene>
<dbReference type="Proteomes" id="UP000242715">
    <property type="component" value="Unassembled WGS sequence"/>
</dbReference>
<evidence type="ECO:0000313" key="5">
    <source>
        <dbReference type="EMBL" id="GAU29057.1"/>
    </source>
</evidence>
<evidence type="ECO:0000313" key="6">
    <source>
        <dbReference type="Proteomes" id="UP000242715"/>
    </source>
</evidence>
<dbReference type="AlphaFoldDB" id="A0A2Z6NH67"/>
<reference evidence="6" key="1">
    <citation type="journal article" date="2017" name="Front. Plant Sci.">
        <title>Climate Clever Clovers: New Paradigm to Reduce the Environmental Footprint of Ruminants by Breeding Low Methanogenic Forages Utilizing Haplotype Variation.</title>
        <authorList>
            <person name="Kaur P."/>
            <person name="Appels R."/>
            <person name="Bayer P.E."/>
            <person name="Keeble-Gagnere G."/>
            <person name="Wang J."/>
            <person name="Hirakawa H."/>
            <person name="Shirasawa K."/>
            <person name="Vercoe P."/>
            <person name="Stefanova K."/>
            <person name="Durmic Z."/>
            <person name="Nichols P."/>
            <person name="Revell C."/>
            <person name="Isobe S.N."/>
            <person name="Edwards D."/>
            <person name="Erskine W."/>
        </authorList>
    </citation>
    <scope>NUCLEOTIDE SEQUENCE [LARGE SCALE GENOMIC DNA]</scope>
    <source>
        <strain evidence="6">cv. Daliak</strain>
    </source>
</reference>
<protein>
    <recommendedName>
        <fullName evidence="7">Aminotransferase class I/classII domain-containing protein</fullName>
    </recommendedName>
</protein>
<evidence type="ECO:0008006" key="7">
    <source>
        <dbReference type="Google" id="ProtNLM"/>
    </source>
</evidence>